<sequence length="176" mass="20070">MSEFTLSLPDSYDQLIINITNNNIDGNLHFEDVAGAILEEESRQKNKEDRLESSKQEKALTMTRGRSMKCGSSDNQSHGRSKSRRRKNLKCYNCGMRRQLKKDCWHNKKNEGKKFKASISQGYVANTSDDRVILYSKVAVSSKGGKQLYDGWIYSLDSGFRCNLTHGSTLRLILHL</sequence>
<reference evidence="2" key="1">
    <citation type="submission" date="2018-05" db="EMBL/GenBank/DDBJ databases">
        <title>Draft genome of Mucuna pruriens seed.</title>
        <authorList>
            <person name="Nnadi N.E."/>
            <person name="Vos R."/>
            <person name="Hasami M.H."/>
            <person name="Devisetty U.K."/>
            <person name="Aguiy J.C."/>
        </authorList>
    </citation>
    <scope>NUCLEOTIDE SEQUENCE [LARGE SCALE GENOMIC DNA]</scope>
    <source>
        <strain evidence="2">JCA_2017</strain>
    </source>
</reference>
<evidence type="ECO:0008006" key="4">
    <source>
        <dbReference type="Google" id="ProtNLM"/>
    </source>
</evidence>
<comment type="caution">
    <text evidence="2">The sequence shown here is derived from an EMBL/GenBank/DDBJ whole genome shotgun (WGS) entry which is preliminary data.</text>
</comment>
<evidence type="ECO:0000313" key="2">
    <source>
        <dbReference type="EMBL" id="RDX95488.1"/>
    </source>
</evidence>
<organism evidence="2 3">
    <name type="scientific">Mucuna pruriens</name>
    <name type="common">Velvet bean</name>
    <name type="synonym">Dolichos pruriens</name>
    <dbReference type="NCBI Taxonomy" id="157652"/>
    <lineage>
        <taxon>Eukaryota</taxon>
        <taxon>Viridiplantae</taxon>
        <taxon>Streptophyta</taxon>
        <taxon>Embryophyta</taxon>
        <taxon>Tracheophyta</taxon>
        <taxon>Spermatophyta</taxon>
        <taxon>Magnoliopsida</taxon>
        <taxon>eudicotyledons</taxon>
        <taxon>Gunneridae</taxon>
        <taxon>Pentapetalae</taxon>
        <taxon>rosids</taxon>
        <taxon>fabids</taxon>
        <taxon>Fabales</taxon>
        <taxon>Fabaceae</taxon>
        <taxon>Papilionoideae</taxon>
        <taxon>50 kb inversion clade</taxon>
        <taxon>NPAAA clade</taxon>
        <taxon>indigoferoid/millettioid clade</taxon>
        <taxon>Phaseoleae</taxon>
        <taxon>Mucuna</taxon>
    </lineage>
</organism>
<proteinExistence type="predicted"/>
<dbReference type="EMBL" id="QJKJ01004115">
    <property type="protein sequence ID" value="RDX95488.1"/>
    <property type="molecule type" value="Genomic_DNA"/>
</dbReference>
<keyword evidence="3" id="KW-1185">Reference proteome</keyword>
<dbReference type="OrthoDB" id="1742531at2759"/>
<feature type="region of interest" description="Disordered" evidence="1">
    <location>
        <begin position="42"/>
        <end position="85"/>
    </location>
</feature>
<accession>A0A371GY42</accession>
<feature type="non-terminal residue" evidence="2">
    <location>
        <position position="1"/>
    </location>
</feature>
<evidence type="ECO:0000313" key="3">
    <source>
        <dbReference type="Proteomes" id="UP000257109"/>
    </source>
</evidence>
<evidence type="ECO:0000256" key="1">
    <source>
        <dbReference type="SAM" id="MobiDB-lite"/>
    </source>
</evidence>
<dbReference type="Proteomes" id="UP000257109">
    <property type="component" value="Unassembled WGS sequence"/>
</dbReference>
<protein>
    <recommendedName>
        <fullName evidence="4">CCHC-type domain-containing protein</fullName>
    </recommendedName>
</protein>
<dbReference type="AlphaFoldDB" id="A0A371GY42"/>
<gene>
    <name evidence="2" type="ORF">CR513_21982</name>
</gene>
<name>A0A371GY42_MUCPR</name>
<feature type="compositionally biased region" description="Basic and acidic residues" evidence="1">
    <location>
        <begin position="42"/>
        <end position="58"/>
    </location>
</feature>